<dbReference type="PANTHER" id="PTHR30632">
    <property type="entry name" value="MOLYBDATE-BINDING PERIPLASMIC PROTEIN"/>
    <property type="match status" value="1"/>
</dbReference>
<dbReference type="EMBL" id="LT670818">
    <property type="protein sequence ID" value="SHG58178.1"/>
    <property type="molecule type" value="Genomic_DNA"/>
</dbReference>
<dbReference type="SUPFAM" id="SSF53850">
    <property type="entry name" value="Periplasmic binding protein-like II"/>
    <property type="match status" value="1"/>
</dbReference>
<sequence>MAQSAEIKLLAAAALKDAYLELLPQFERAPGHTVAAVWTSTPAVQKRIMAGEAADLVILGNSGTDELIKQRKLVPDSRANFAKMGIGVAIQVGTPEPDISSADAVKKSVLTAKSVAYSAGSSGIYIVSMFQKLGIADQVKLKTAVVKPGEPVGEVVARGDAGIGFQQISELISLKGIKYLGPCRRVSKTSPYIPAEFLLRRRRRTRPRR</sequence>
<dbReference type="Gene3D" id="3.40.190.10">
    <property type="entry name" value="Periplasmic binding protein-like II"/>
    <property type="match status" value="2"/>
</dbReference>
<name>A0A1M5KZF4_9BRAD</name>
<organism evidence="1 2">
    <name type="scientific">Bradyrhizobium erythrophlei</name>
    <dbReference type="NCBI Taxonomy" id="1437360"/>
    <lineage>
        <taxon>Bacteria</taxon>
        <taxon>Pseudomonadati</taxon>
        <taxon>Pseudomonadota</taxon>
        <taxon>Alphaproteobacteria</taxon>
        <taxon>Hyphomicrobiales</taxon>
        <taxon>Nitrobacteraceae</taxon>
        <taxon>Bradyrhizobium</taxon>
    </lineage>
</organism>
<dbReference type="GO" id="GO:0015689">
    <property type="term" value="P:molybdate ion transport"/>
    <property type="evidence" value="ECO:0007669"/>
    <property type="project" value="TreeGrafter"/>
</dbReference>
<evidence type="ECO:0000313" key="2">
    <source>
        <dbReference type="Proteomes" id="UP000190675"/>
    </source>
</evidence>
<gene>
    <name evidence="1" type="ORF">SAMN05444169_3166</name>
</gene>
<accession>A0A1M5KZF4</accession>
<reference evidence="1 2" key="1">
    <citation type="submission" date="2016-11" db="EMBL/GenBank/DDBJ databases">
        <authorList>
            <person name="Jaros S."/>
            <person name="Januszkiewicz K."/>
            <person name="Wedrychowicz H."/>
        </authorList>
    </citation>
    <scope>NUCLEOTIDE SEQUENCE [LARGE SCALE GENOMIC DNA]</scope>
    <source>
        <strain evidence="1 2">GAS242</strain>
    </source>
</reference>
<dbReference type="Pfam" id="PF13531">
    <property type="entry name" value="SBP_bac_11"/>
    <property type="match status" value="1"/>
</dbReference>
<dbReference type="GO" id="GO:0030973">
    <property type="term" value="F:molybdate ion binding"/>
    <property type="evidence" value="ECO:0007669"/>
    <property type="project" value="TreeGrafter"/>
</dbReference>
<dbReference type="PANTHER" id="PTHR30632:SF11">
    <property type="entry name" value="BLR4797 PROTEIN"/>
    <property type="match status" value="1"/>
</dbReference>
<evidence type="ECO:0000313" key="1">
    <source>
        <dbReference type="EMBL" id="SHG58178.1"/>
    </source>
</evidence>
<proteinExistence type="predicted"/>
<dbReference type="Proteomes" id="UP000190675">
    <property type="component" value="Chromosome I"/>
</dbReference>
<dbReference type="InterPro" id="IPR050682">
    <property type="entry name" value="ModA/WtpA"/>
</dbReference>
<dbReference type="AlphaFoldDB" id="A0A1M5KZF4"/>
<protein>
    <submittedName>
        <fullName evidence="1">Molybdate transport system substrate-binding protein</fullName>
    </submittedName>
</protein>